<accession>A0A1H9E8R3</accession>
<dbReference type="EMBL" id="FOGD01000001">
    <property type="protein sequence ID" value="SEQ21982.1"/>
    <property type="molecule type" value="Genomic_DNA"/>
</dbReference>
<sequence>MSRITLWIITAALVAAFFCLCAALDSNDQRHGYPTTLAAGAIAWAIS</sequence>
<organism evidence="1 2">
    <name type="scientific">Giesbergeria anulus</name>
    <dbReference type="NCBI Taxonomy" id="180197"/>
    <lineage>
        <taxon>Bacteria</taxon>
        <taxon>Pseudomonadati</taxon>
        <taxon>Pseudomonadota</taxon>
        <taxon>Betaproteobacteria</taxon>
        <taxon>Burkholderiales</taxon>
        <taxon>Comamonadaceae</taxon>
        <taxon>Giesbergeria</taxon>
    </lineage>
</organism>
<evidence type="ECO:0000313" key="1">
    <source>
        <dbReference type="EMBL" id="SEQ21982.1"/>
    </source>
</evidence>
<dbReference type="STRING" id="180197.SAMN02982919_00229"/>
<protein>
    <submittedName>
        <fullName evidence="1">Uncharacterized protein</fullName>
    </submittedName>
</protein>
<dbReference type="AlphaFoldDB" id="A0A1H9E8R3"/>
<proteinExistence type="predicted"/>
<gene>
    <name evidence="1" type="ORF">SAMN02982919_00229</name>
</gene>
<evidence type="ECO:0000313" key="2">
    <source>
        <dbReference type="Proteomes" id="UP000199766"/>
    </source>
</evidence>
<dbReference type="RefSeq" id="WP_177172789.1">
    <property type="nucleotide sequence ID" value="NZ_FOGD01000001.1"/>
</dbReference>
<keyword evidence="2" id="KW-1185">Reference proteome</keyword>
<reference evidence="1 2" key="1">
    <citation type="submission" date="2016-10" db="EMBL/GenBank/DDBJ databases">
        <authorList>
            <person name="de Groot N.N."/>
        </authorList>
    </citation>
    <scope>NUCLEOTIDE SEQUENCE [LARGE SCALE GENOMIC DNA]</scope>
    <source>
        <strain evidence="1 2">ATCC 35958</strain>
    </source>
</reference>
<name>A0A1H9E8R3_9BURK</name>
<dbReference type="Proteomes" id="UP000199766">
    <property type="component" value="Unassembled WGS sequence"/>
</dbReference>